<dbReference type="eggNOG" id="ENOG503351X">
    <property type="taxonomic scope" value="Bacteria"/>
</dbReference>
<dbReference type="EMBL" id="AM420293">
    <property type="protein sequence ID" value="CAM05141.1"/>
    <property type="molecule type" value="Genomic_DNA"/>
</dbReference>
<gene>
    <name evidence="2" type="ordered locus">SACE_5959</name>
</gene>
<feature type="region of interest" description="Disordered" evidence="1">
    <location>
        <begin position="33"/>
        <end position="62"/>
    </location>
</feature>
<proteinExistence type="predicted"/>
<dbReference type="Pfam" id="PF08962">
    <property type="entry name" value="Rv2632c-like"/>
    <property type="match status" value="1"/>
</dbReference>
<evidence type="ECO:0000313" key="3">
    <source>
        <dbReference type="Proteomes" id="UP000006728"/>
    </source>
</evidence>
<dbReference type="HOGENOM" id="CLU_161984_0_1_11"/>
<dbReference type="Gene3D" id="3.30.160.240">
    <property type="entry name" value="Rv1738"/>
    <property type="match status" value="1"/>
</dbReference>
<dbReference type="Proteomes" id="UP000006728">
    <property type="component" value="Chromosome"/>
</dbReference>
<name>A4FM66_SACEN</name>
<dbReference type="AlphaFoldDB" id="A4FM66"/>
<dbReference type="InterPro" id="IPR015057">
    <property type="entry name" value="Rv2632c-like"/>
</dbReference>
<dbReference type="InterPro" id="IPR038070">
    <property type="entry name" value="Rv2632c-like_sf"/>
</dbReference>
<organism evidence="2 3">
    <name type="scientific">Saccharopolyspora erythraea (strain ATCC 11635 / DSM 40517 / JCM 4748 / NBRC 13426 / NCIMB 8594 / NRRL 2338)</name>
    <dbReference type="NCBI Taxonomy" id="405948"/>
    <lineage>
        <taxon>Bacteria</taxon>
        <taxon>Bacillati</taxon>
        <taxon>Actinomycetota</taxon>
        <taxon>Actinomycetes</taxon>
        <taxon>Pseudonocardiales</taxon>
        <taxon>Pseudonocardiaceae</taxon>
        <taxon>Saccharopolyspora</taxon>
    </lineage>
</organism>
<dbReference type="SUPFAM" id="SSF143212">
    <property type="entry name" value="Rv2632c-like"/>
    <property type="match status" value="1"/>
</dbReference>
<dbReference type="KEGG" id="sen:SACE_5959"/>
<accession>A4FM66</accession>
<dbReference type="OrthoDB" id="4828144at2"/>
<evidence type="ECO:0008006" key="4">
    <source>
        <dbReference type="Google" id="ProtNLM"/>
    </source>
</evidence>
<reference evidence="2 3" key="1">
    <citation type="journal article" date="2007" name="Nat. Biotechnol.">
        <title>Complete genome sequence of the erythromycin-producing bacterium Saccharopolyspora erythraea NRRL23338.</title>
        <authorList>
            <person name="Oliynyk M."/>
            <person name="Samborskyy M."/>
            <person name="Lester J.B."/>
            <person name="Mironenko T."/>
            <person name="Scott N."/>
            <person name="Dickens S."/>
            <person name="Haydock S.F."/>
            <person name="Leadlay P.F."/>
        </authorList>
    </citation>
    <scope>NUCLEOTIDE SEQUENCE [LARGE SCALE GENOMIC DNA]</scope>
    <source>
        <strain evidence="3">ATCC 11635 / DSM 40517 / JCM 4748 / NBRC 13426 / NCIMB 8594 / NRRL 2338</strain>
    </source>
</reference>
<keyword evidence="3" id="KW-1185">Reference proteome</keyword>
<evidence type="ECO:0000313" key="2">
    <source>
        <dbReference type="EMBL" id="CAM05141.1"/>
    </source>
</evidence>
<protein>
    <recommendedName>
        <fullName evidence="4">DUF1876 domain-containing protein</fullName>
    </recommendedName>
</protein>
<sequence length="100" mass="10763">MLVNVSTEEAIMNETRTITLNLQVVEAGAKTTADVGMTTGDGQALHGHGTARRHPDDPDVPQIGDEIAVARALFELAHKLLDTAAHDIGDRLHRRVHLPA</sequence>
<evidence type="ECO:0000256" key="1">
    <source>
        <dbReference type="SAM" id="MobiDB-lite"/>
    </source>
</evidence>